<keyword evidence="8" id="KW-1185">Reference proteome</keyword>
<feature type="transmembrane region" description="Helical" evidence="5">
    <location>
        <begin position="166"/>
        <end position="188"/>
    </location>
</feature>
<comment type="caution">
    <text evidence="7">The sequence shown here is derived from an EMBL/GenBank/DDBJ whole genome shotgun (WGS) entry which is preliminary data.</text>
</comment>
<evidence type="ECO:0000256" key="2">
    <source>
        <dbReference type="ARBA" id="ARBA00022692"/>
    </source>
</evidence>
<dbReference type="Gene3D" id="1.20.1070.10">
    <property type="entry name" value="Rhodopsin 7-helix transmembrane proteins"/>
    <property type="match status" value="1"/>
</dbReference>
<feature type="transmembrane region" description="Helical" evidence="5">
    <location>
        <begin position="20"/>
        <end position="45"/>
    </location>
</feature>
<organism evidence="7 8">
    <name type="scientific">Xenoophorus captivus</name>
    <dbReference type="NCBI Taxonomy" id="1517983"/>
    <lineage>
        <taxon>Eukaryota</taxon>
        <taxon>Metazoa</taxon>
        <taxon>Chordata</taxon>
        <taxon>Craniata</taxon>
        <taxon>Vertebrata</taxon>
        <taxon>Euteleostomi</taxon>
        <taxon>Actinopterygii</taxon>
        <taxon>Neopterygii</taxon>
        <taxon>Teleostei</taxon>
        <taxon>Neoteleostei</taxon>
        <taxon>Acanthomorphata</taxon>
        <taxon>Ovalentaria</taxon>
        <taxon>Atherinomorphae</taxon>
        <taxon>Cyprinodontiformes</taxon>
        <taxon>Goodeidae</taxon>
        <taxon>Xenoophorus</taxon>
    </lineage>
</organism>
<name>A0ABV0RGY2_9TELE</name>
<feature type="transmembrane region" description="Helical" evidence="5">
    <location>
        <begin position="209"/>
        <end position="234"/>
    </location>
</feature>
<feature type="transmembrane region" description="Helical" evidence="5">
    <location>
        <begin position="140"/>
        <end position="160"/>
    </location>
</feature>
<evidence type="ECO:0000256" key="5">
    <source>
        <dbReference type="SAM" id="Phobius"/>
    </source>
</evidence>
<dbReference type="Proteomes" id="UP001434883">
    <property type="component" value="Unassembled WGS sequence"/>
</dbReference>
<sequence>MSANTSSTELLKNCFFRQASSITACLSVIFIFMIPLFVFVLTVGYQRWRKQRFCSLFSTSSHIDVFTYNVVVLDLLCVLGTNLIFLGIITNNLDIWAVGSGVFVISSTGQMLFHLLTCIERYLAVVHPIFYLRLRGSAGIRIRNITIGCVWLIAFVAVVLTSWFSVQFLTISFLLLSFTSVAFCFCSLSMAINSSLHFQEYSCVFSETISILSSILVLHILMIPLFVFVLVVGFQRWRKQLFSSHFKRSTHINILTYNVVILDLLGVSGTDIIFFGPHTDNLGIWERHVRHFLYWTYAVSPPHLY</sequence>
<evidence type="ECO:0000259" key="6">
    <source>
        <dbReference type="PROSITE" id="PS50262"/>
    </source>
</evidence>
<dbReference type="InterPro" id="IPR017452">
    <property type="entry name" value="GPCR_Rhodpsn_7TM"/>
</dbReference>
<reference evidence="7 8" key="1">
    <citation type="submission" date="2021-06" db="EMBL/GenBank/DDBJ databases">
        <authorList>
            <person name="Palmer J.M."/>
        </authorList>
    </citation>
    <scope>NUCLEOTIDE SEQUENCE [LARGE SCALE GENOMIC DNA]</scope>
    <source>
        <strain evidence="7 8">XC_2019</strain>
        <tissue evidence="7">Muscle</tissue>
    </source>
</reference>
<feature type="transmembrane region" description="Helical" evidence="5">
    <location>
        <begin position="95"/>
        <end position="119"/>
    </location>
</feature>
<keyword evidence="2 5" id="KW-0812">Transmembrane</keyword>
<comment type="subcellular location">
    <subcellularLocation>
        <location evidence="1">Membrane</location>
    </subcellularLocation>
</comment>
<keyword evidence="3 5" id="KW-1133">Transmembrane helix</keyword>
<feature type="domain" description="G-protein coupled receptors family 1 profile" evidence="6">
    <location>
        <begin position="36"/>
        <end position="231"/>
    </location>
</feature>
<evidence type="ECO:0000256" key="1">
    <source>
        <dbReference type="ARBA" id="ARBA00004370"/>
    </source>
</evidence>
<evidence type="ECO:0000313" key="7">
    <source>
        <dbReference type="EMBL" id="MEQ2207251.1"/>
    </source>
</evidence>
<keyword evidence="4 5" id="KW-0472">Membrane</keyword>
<gene>
    <name evidence="7" type="ORF">XENOCAPTIV_009382</name>
</gene>
<dbReference type="EMBL" id="JAHRIN010044133">
    <property type="protein sequence ID" value="MEQ2207251.1"/>
    <property type="molecule type" value="Genomic_DNA"/>
</dbReference>
<feature type="transmembrane region" description="Helical" evidence="5">
    <location>
        <begin position="254"/>
        <end position="275"/>
    </location>
</feature>
<evidence type="ECO:0000256" key="4">
    <source>
        <dbReference type="ARBA" id="ARBA00023136"/>
    </source>
</evidence>
<evidence type="ECO:0000256" key="3">
    <source>
        <dbReference type="ARBA" id="ARBA00022989"/>
    </source>
</evidence>
<dbReference type="PROSITE" id="PS50262">
    <property type="entry name" value="G_PROTEIN_RECEP_F1_2"/>
    <property type="match status" value="1"/>
</dbReference>
<protein>
    <recommendedName>
        <fullName evidence="6">G-protein coupled receptors family 1 profile domain-containing protein</fullName>
    </recommendedName>
</protein>
<proteinExistence type="predicted"/>
<evidence type="ECO:0000313" key="8">
    <source>
        <dbReference type="Proteomes" id="UP001434883"/>
    </source>
</evidence>
<feature type="transmembrane region" description="Helical" evidence="5">
    <location>
        <begin position="66"/>
        <end position="89"/>
    </location>
</feature>
<accession>A0ABV0RGY2</accession>